<evidence type="ECO:0008006" key="3">
    <source>
        <dbReference type="Google" id="ProtNLM"/>
    </source>
</evidence>
<accession>A0A7X9U489</accession>
<evidence type="ECO:0000313" key="2">
    <source>
        <dbReference type="Proteomes" id="UP000519126"/>
    </source>
</evidence>
<sequence length="639" mass="74476">MKNNTTVPTTYIPLEKFHIVPITGLTPENLKYSAKKTIRDREKIPHTTKLNILAKNLGIKGGFANYEKEFEEKLKPFMAAHKLQKRVNLLEHKYRGMQLGYTQFTHQQVSERLFYSKGQMPSKLFTGNDFDFSGVLAWDMHDLYEVLAKDKYWENIFIQKLHIKLFCDDSFELDKYVEAMREHYFVDFNEERFKELLSLDLNTKIPLTKRRTGNLPSFFDSASNNLNEASTQAAEYEEVMVSISDLIIISNMFEIGGCYNLLGNNLTNFYDHAFGSDVEVYYENSMSSDESEVYIKSAQFLQKILNQRFQQSNKGWVNVIPYNENLIFLSDNNGNFDFVIKNQRDKVFTHQIYGDYLKRADIPSFIEDYRFKRWEYFNYKGNREFDSHLAEQHYYANGGLTKNYPGQHVILQNYYEASGDYITESRHSNKHLHGFKKIKLTEKELMVSELITIDELNDFLHKNHEYFATRKGDSLPPLNSECDKDLAATCTFYDVLAYISWAEKETNVPLRLLAYDEYLAVRDNDLGTNASFKSGGYMTFYTPNGRQYPEHPPYMNESDFDALTLRFPENLTNFEKNGLEFIDSNFFAEWLLEGVSIRSASLTSFYGDAHVLRASGPRDCTGKYKGVKTGFRLCYELSK</sequence>
<comment type="caution">
    <text evidence="1">The sequence shown here is derived from an EMBL/GenBank/DDBJ whole genome shotgun (WGS) entry which is preliminary data.</text>
</comment>
<protein>
    <recommendedName>
        <fullName evidence="3">Sulfatase-modifying factor enzyme domain-containing protein</fullName>
    </recommendedName>
</protein>
<dbReference type="RefSeq" id="WP_170071125.1">
    <property type="nucleotide sequence ID" value="NZ_JABBCX010000001.1"/>
</dbReference>
<proteinExistence type="predicted"/>
<evidence type="ECO:0000313" key="1">
    <source>
        <dbReference type="EMBL" id="NMF47351.1"/>
    </source>
</evidence>
<organism evidence="1 2">
    <name type="scientific">Pseudoalteromonas arctica</name>
    <dbReference type="NCBI Taxonomy" id="394751"/>
    <lineage>
        <taxon>Bacteria</taxon>
        <taxon>Pseudomonadati</taxon>
        <taxon>Pseudomonadota</taxon>
        <taxon>Gammaproteobacteria</taxon>
        <taxon>Alteromonadales</taxon>
        <taxon>Pseudoalteromonadaceae</taxon>
        <taxon>Pseudoalteromonas</taxon>
    </lineage>
</organism>
<gene>
    <name evidence="1" type="ORF">HHL01_03995</name>
</gene>
<reference evidence="1 2" key="1">
    <citation type="submission" date="2020-04" db="EMBL/GenBank/DDBJ databases">
        <title>Genome Sequencing and Assembley of Pseudoalteromonas artica.</title>
        <authorList>
            <person name="Akerly B."/>
            <person name="Cook G."/>
        </authorList>
    </citation>
    <scope>NUCLEOTIDE SEQUENCE [LARGE SCALE GENOMIC DNA]</scope>
    <source>
        <strain evidence="1 2">NEC-BIFX-0059</strain>
    </source>
</reference>
<dbReference type="EMBL" id="JABBCX010000001">
    <property type="protein sequence ID" value="NMF47351.1"/>
    <property type="molecule type" value="Genomic_DNA"/>
</dbReference>
<dbReference type="AlphaFoldDB" id="A0A7X9U489"/>
<dbReference type="Proteomes" id="UP000519126">
    <property type="component" value="Unassembled WGS sequence"/>
</dbReference>
<name>A0A7X9U489_9GAMM</name>